<dbReference type="AlphaFoldDB" id="A0A226CWM6"/>
<organism evidence="3 4">
    <name type="scientific">Folsomia candida</name>
    <name type="common">Springtail</name>
    <dbReference type="NCBI Taxonomy" id="158441"/>
    <lineage>
        <taxon>Eukaryota</taxon>
        <taxon>Metazoa</taxon>
        <taxon>Ecdysozoa</taxon>
        <taxon>Arthropoda</taxon>
        <taxon>Hexapoda</taxon>
        <taxon>Collembola</taxon>
        <taxon>Entomobryomorpha</taxon>
        <taxon>Isotomoidea</taxon>
        <taxon>Isotomidae</taxon>
        <taxon>Proisotominae</taxon>
        <taxon>Folsomia</taxon>
    </lineage>
</organism>
<feature type="signal peptide" evidence="2">
    <location>
        <begin position="1"/>
        <end position="26"/>
    </location>
</feature>
<dbReference type="EMBL" id="LNIX01000068">
    <property type="protein sequence ID" value="OXA36927.1"/>
    <property type="molecule type" value="Genomic_DNA"/>
</dbReference>
<keyword evidence="1" id="KW-0472">Membrane</keyword>
<dbReference type="OrthoDB" id="8299208at2759"/>
<proteinExistence type="predicted"/>
<feature type="chain" id="PRO_5012307852" evidence="2">
    <location>
        <begin position="27"/>
        <end position="700"/>
    </location>
</feature>
<feature type="transmembrane region" description="Helical" evidence="1">
    <location>
        <begin position="358"/>
        <end position="377"/>
    </location>
</feature>
<keyword evidence="4" id="KW-1185">Reference proteome</keyword>
<reference evidence="3 4" key="1">
    <citation type="submission" date="2015-12" db="EMBL/GenBank/DDBJ databases">
        <title>The genome of Folsomia candida.</title>
        <authorList>
            <person name="Faddeeva A."/>
            <person name="Derks M.F."/>
            <person name="Anvar Y."/>
            <person name="Smit S."/>
            <person name="Van Straalen N."/>
            <person name="Roelofs D."/>
        </authorList>
    </citation>
    <scope>NUCLEOTIDE SEQUENCE [LARGE SCALE GENOMIC DNA]</scope>
    <source>
        <strain evidence="3 4">VU population</strain>
        <tissue evidence="3">Whole body</tissue>
    </source>
</reference>
<dbReference type="Proteomes" id="UP000198287">
    <property type="component" value="Unassembled WGS sequence"/>
</dbReference>
<keyword evidence="1" id="KW-0812">Transmembrane</keyword>
<keyword evidence="2" id="KW-0732">Signal</keyword>
<comment type="caution">
    <text evidence="3">The sequence shown here is derived from an EMBL/GenBank/DDBJ whole genome shotgun (WGS) entry which is preliminary data.</text>
</comment>
<gene>
    <name evidence="3" type="ORF">Fcan01_28311</name>
</gene>
<feature type="transmembrane region" description="Helical" evidence="1">
    <location>
        <begin position="384"/>
        <end position="403"/>
    </location>
</feature>
<protein>
    <submittedName>
        <fullName evidence="3">Uncharacterized protein</fullName>
    </submittedName>
</protein>
<evidence type="ECO:0000313" key="3">
    <source>
        <dbReference type="EMBL" id="OXA36927.1"/>
    </source>
</evidence>
<evidence type="ECO:0000313" key="4">
    <source>
        <dbReference type="Proteomes" id="UP000198287"/>
    </source>
</evidence>
<name>A0A226CWM6_FOLCA</name>
<keyword evidence="1" id="KW-1133">Transmembrane helix</keyword>
<evidence type="ECO:0000256" key="2">
    <source>
        <dbReference type="SAM" id="SignalP"/>
    </source>
</evidence>
<feature type="transmembrane region" description="Helical" evidence="1">
    <location>
        <begin position="415"/>
        <end position="434"/>
    </location>
</feature>
<sequence>MSYFLIFPRKPLFIYILIFILTQGQAGTGPSHLNSILDIFSHCTLVVKFGKHPTDLHPLHPLLIYVGNFPSKPEFGPAENTFLLTNVSFTRRRQIPKFCWAYVYPDMGVKFALSTFLYSPIFPRPVGSAYPIHIIWLASPATNSSQIQTIYGKLLSTELMSLGSHEYYFTQPGLNGNVQFYHLNMYYRQESLKDFPISANFEPFSEISCVSRFKMECYQNIEDETDKMGMAFNKYSWAFVDWLTWAKIVHTFTQTFIEMQKKHFQFTRCPDWIQIANQSQSLDDFIAYTILSESLYNMSFPMKVYRNRKYIFYGNTRQYDSKIHQVVLVGTQSYSFLSCYGIQKENSYKAFIDPFDKYVWLCIITIVLIFTAIRGMITWSMHTLDVAIISIAVLLEISILSNINRVVEPQQLKLIFWIWIFCAVILTSLYKTIFTTEVILPYKRSPVWTHIYDLQDQGFQFFLPIIPDNKLFYDLYTSGAKIHNILSFEFFADAVIAAGYEGDSPRLLGYKRFAKALTGMDINGGREDTANKNLPSIWRKLHYKWPSHVYPNLSRCADKLAYLDRKENIKDIIPYLNDNVDGTVFMEGADEDFLLTWYAIQVQPTIRRNFVLDRLKLLMVSGIYKWWEEWFRKGRPKKLFPYYANWAGPKVEALEKLDFTSRVVTTLQIWGICCGFCAVVGILEVGYKQVQYFRLVVQYA</sequence>
<evidence type="ECO:0000256" key="1">
    <source>
        <dbReference type="SAM" id="Phobius"/>
    </source>
</evidence>
<accession>A0A226CWM6</accession>